<name>A0A9P4TYX9_9PEZI</name>
<evidence type="ECO:0000256" key="1">
    <source>
        <dbReference type="SAM" id="Phobius"/>
    </source>
</evidence>
<dbReference type="AlphaFoldDB" id="A0A9P4TYX9"/>
<reference evidence="2" key="1">
    <citation type="journal article" date="2020" name="Stud. Mycol.">
        <title>101 Dothideomycetes genomes: a test case for predicting lifestyles and emergence of pathogens.</title>
        <authorList>
            <person name="Haridas S."/>
            <person name="Albert R."/>
            <person name="Binder M."/>
            <person name="Bloem J."/>
            <person name="Labutti K."/>
            <person name="Salamov A."/>
            <person name="Andreopoulos B."/>
            <person name="Baker S."/>
            <person name="Barry K."/>
            <person name="Bills G."/>
            <person name="Bluhm B."/>
            <person name="Cannon C."/>
            <person name="Castanera R."/>
            <person name="Culley D."/>
            <person name="Daum C."/>
            <person name="Ezra D."/>
            <person name="Gonzalez J."/>
            <person name="Henrissat B."/>
            <person name="Kuo A."/>
            <person name="Liang C."/>
            <person name="Lipzen A."/>
            <person name="Lutzoni F."/>
            <person name="Magnuson J."/>
            <person name="Mondo S."/>
            <person name="Nolan M."/>
            <person name="Ohm R."/>
            <person name="Pangilinan J."/>
            <person name="Park H.-J."/>
            <person name="Ramirez L."/>
            <person name="Alfaro M."/>
            <person name="Sun H."/>
            <person name="Tritt A."/>
            <person name="Yoshinaga Y."/>
            <person name="Zwiers L.-H."/>
            <person name="Turgeon B."/>
            <person name="Goodwin S."/>
            <person name="Spatafora J."/>
            <person name="Crous P."/>
            <person name="Grigoriev I."/>
        </authorList>
    </citation>
    <scope>NUCLEOTIDE SEQUENCE</scope>
    <source>
        <strain evidence="2">CBS 130266</strain>
    </source>
</reference>
<keyword evidence="1" id="KW-1133">Transmembrane helix</keyword>
<gene>
    <name evidence="2" type="ORF">EJ08DRAFT_649861</name>
</gene>
<keyword evidence="1" id="KW-0472">Membrane</keyword>
<dbReference type="Proteomes" id="UP000800235">
    <property type="component" value="Unassembled WGS sequence"/>
</dbReference>
<organism evidence="2 3">
    <name type="scientific">Tothia fuscella</name>
    <dbReference type="NCBI Taxonomy" id="1048955"/>
    <lineage>
        <taxon>Eukaryota</taxon>
        <taxon>Fungi</taxon>
        <taxon>Dikarya</taxon>
        <taxon>Ascomycota</taxon>
        <taxon>Pezizomycotina</taxon>
        <taxon>Dothideomycetes</taxon>
        <taxon>Pleosporomycetidae</taxon>
        <taxon>Venturiales</taxon>
        <taxon>Cylindrosympodiaceae</taxon>
        <taxon>Tothia</taxon>
    </lineage>
</organism>
<sequence>MSALQLLGYLFSLFWLQLNFLSHLKYVTSIPVSAFCGSSLSNSTFALSHGIVLSGVQVYSFVFLLYLFYSYKILRFQ</sequence>
<protein>
    <submittedName>
        <fullName evidence="2">Uncharacterized protein</fullName>
    </submittedName>
</protein>
<feature type="transmembrane region" description="Helical" evidence="1">
    <location>
        <begin position="50"/>
        <end position="69"/>
    </location>
</feature>
<evidence type="ECO:0000313" key="2">
    <source>
        <dbReference type="EMBL" id="KAF2430313.1"/>
    </source>
</evidence>
<keyword evidence="1" id="KW-0812">Transmembrane</keyword>
<proteinExistence type="predicted"/>
<keyword evidence="3" id="KW-1185">Reference proteome</keyword>
<dbReference type="EMBL" id="MU007040">
    <property type="protein sequence ID" value="KAF2430313.1"/>
    <property type="molecule type" value="Genomic_DNA"/>
</dbReference>
<accession>A0A9P4TYX9</accession>
<evidence type="ECO:0000313" key="3">
    <source>
        <dbReference type="Proteomes" id="UP000800235"/>
    </source>
</evidence>
<comment type="caution">
    <text evidence="2">The sequence shown here is derived from an EMBL/GenBank/DDBJ whole genome shotgun (WGS) entry which is preliminary data.</text>
</comment>